<evidence type="ECO:0000256" key="7">
    <source>
        <dbReference type="SAM" id="MobiDB-lite"/>
    </source>
</evidence>
<feature type="transmembrane region" description="Helical" evidence="8">
    <location>
        <begin position="569"/>
        <end position="591"/>
    </location>
</feature>
<comment type="subcellular location">
    <subcellularLocation>
        <location evidence="1">Cell membrane</location>
        <topology evidence="1">Multi-pass membrane protein</topology>
    </subcellularLocation>
</comment>
<dbReference type="PANTHER" id="PTHR33406:SF11">
    <property type="entry name" value="MEMBRANE PROTEIN SCO6666-RELATED"/>
    <property type="match status" value="1"/>
</dbReference>
<protein>
    <recommendedName>
        <fullName evidence="9">Membrane transport protein MMPL domain-containing protein</fullName>
    </recommendedName>
</protein>
<sequence length="803" mass="84907">MSEQPRPSTPGCSATRTSWLAVLTFWAVRNRLRILTATVLFTAVSGFLAIGLPAHLTNGGWLTDNTDSARTRIILRHSTHAGTPEVMLLATSRGSVDNAAARTAGTRLVDQLRHLPGVRGADSYWTGPIGPDPASLPARPVPDPLLRSADSHTALIALWLDGDQRAQSTITDTVLATVTRSSGPLTVQASGEAVVTRALERHITLDMLRMEAWALPITLLLLLGVFGSVLAACLPVAVGVVAITGTAAILRGLTAFTPVSTFALNLTTAVGLALAVDYSLFLVARYREETAAGHPHTLALVRATCAAGRIVVISAATVIASLLGLLLFPLYFLRSFALAGISVVLLASLASLIVIPAALACWGERLAQRDLLARWRRSTATTGRWHRLATTVMRRPLVVVTAVTAVLLLLALPFRHAAFGFSDERALPSHAPEVHAAQTLRHDFPQFRTHIDVVLRGWQPAGAQRVKDLDAYARRLAGLPHVQGLRTATGTYADGKAVGTSCSDSPTQSVCSPDERFTVVGGTWLAISTASLPYSSDATGLVRAIEDVPAPAPVMAGGPTKEFLDSQAAVARALPAAVTVIVLATLLLLFFFTRSLFLPVKALVVNSLSLTATFGAMVFVFQDGHFTWLVGHVTATGTTDLMLPLIAFFLAFGLSMDYEILLLARITEAHQRTRDTVQATAQGLQSAAPLFAASAALVLVVLLAMAAADLATIKLIAVTVALSVFLDVLIIRPLLVPAVMALAGSFNWWVPATLRHLIPSPSTAANVPEGGRKHEGPSSSGALTPETDRGNGSTSGRTQATPR</sequence>
<organism evidence="10 11">
    <name type="scientific">Streptomyces pactum</name>
    <dbReference type="NCBI Taxonomy" id="68249"/>
    <lineage>
        <taxon>Bacteria</taxon>
        <taxon>Bacillati</taxon>
        <taxon>Actinomycetota</taxon>
        <taxon>Actinomycetes</taxon>
        <taxon>Kitasatosporales</taxon>
        <taxon>Streptomycetaceae</taxon>
        <taxon>Streptomyces</taxon>
    </lineage>
</organism>
<dbReference type="OrthoDB" id="7051771at2"/>
<evidence type="ECO:0000313" key="11">
    <source>
        <dbReference type="Proteomes" id="UP000189443"/>
    </source>
</evidence>
<keyword evidence="11" id="KW-1185">Reference proteome</keyword>
<comment type="similarity">
    <text evidence="2">Belongs to the resistance-nodulation-cell division (RND) (TC 2.A.6) family. MmpL subfamily.</text>
</comment>
<feature type="transmembrane region" description="Helical" evidence="8">
    <location>
        <begin position="217"/>
        <end position="250"/>
    </location>
</feature>
<accession>A0A1S6JIH1</accession>
<evidence type="ECO:0000256" key="6">
    <source>
        <dbReference type="ARBA" id="ARBA00023136"/>
    </source>
</evidence>
<feature type="domain" description="Membrane transport protein MMPL" evidence="9">
    <location>
        <begin position="427"/>
        <end position="749"/>
    </location>
</feature>
<dbReference type="EMBL" id="CP019724">
    <property type="protein sequence ID" value="AQS71554.1"/>
    <property type="molecule type" value="Genomic_DNA"/>
</dbReference>
<name>A0A1S6JIH1_9ACTN</name>
<evidence type="ECO:0000256" key="3">
    <source>
        <dbReference type="ARBA" id="ARBA00022475"/>
    </source>
</evidence>
<evidence type="ECO:0000313" key="10">
    <source>
        <dbReference type="EMBL" id="AQS71554.1"/>
    </source>
</evidence>
<keyword evidence="6 8" id="KW-0472">Membrane</keyword>
<feature type="transmembrane region" description="Helical" evidence="8">
    <location>
        <begin position="397"/>
        <end position="414"/>
    </location>
</feature>
<evidence type="ECO:0000256" key="4">
    <source>
        <dbReference type="ARBA" id="ARBA00022692"/>
    </source>
</evidence>
<feature type="transmembrane region" description="Helical" evidence="8">
    <location>
        <begin position="32"/>
        <end position="52"/>
    </location>
</feature>
<feature type="transmembrane region" description="Helical" evidence="8">
    <location>
        <begin position="641"/>
        <end position="666"/>
    </location>
</feature>
<dbReference type="KEGG" id="spac:B1H29_36085"/>
<evidence type="ECO:0000256" key="1">
    <source>
        <dbReference type="ARBA" id="ARBA00004651"/>
    </source>
</evidence>
<evidence type="ECO:0000256" key="5">
    <source>
        <dbReference type="ARBA" id="ARBA00022989"/>
    </source>
</evidence>
<feature type="domain" description="Membrane transport protein MMPL" evidence="9">
    <location>
        <begin position="81"/>
        <end position="398"/>
    </location>
</feature>
<evidence type="ECO:0000256" key="2">
    <source>
        <dbReference type="ARBA" id="ARBA00010157"/>
    </source>
</evidence>
<feature type="transmembrane region" description="Helical" evidence="8">
    <location>
        <begin position="687"/>
        <end position="707"/>
    </location>
</feature>
<feature type="transmembrane region" description="Helical" evidence="8">
    <location>
        <begin position="310"/>
        <end position="332"/>
    </location>
</feature>
<dbReference type="GO" id="GO:0005886">
    <property type="term" value="C:plasma membrane"/>
    <property type="evidence" value="ECO:0007669"/>
    <property type="project" value="UniProtKB-SubCell"/>
</dbReference>
<dbReference type="Gene3D" id="1.20.1640.10">
    <property type="entry name" value="Multidrug efflux transporter AcrB transmembrane domain"/>
    <property type="match status" value="2"/>
</dbReference>
<feature type="transmembrane region" description="Helical" evidence="8">
    <location>
        <begin position="262"/>
        <end position="284"/>
    </location>
</feature>
<feature type="transmembrane region" description="Helical" evidence="8">
    <location>
        <begin position="603"/>
        <end position="621"/>
    </location>
</feature>
<feature type="transmembrane region" description="Helical" evidence="8">
    <location>
        <begin position="338"/>
        <end position="362"/>
    </location>
</feature>
<feature type="region of interest" description="Disordered" evidence="7">
    <location>
        <begin position="762"/>
        <end position="803"/>
    </location>
</feature>
<dbReference type="PANTHER" id="PTHR33406">
    <property type="entry name" value="MEMBRANE PROTEIN MJ1562-RELATED"/>
    <property type="match status" value="1"/>
</dbReference>
<dbReference type="AlphaFoldDB" id="A0A1S6JIH1"/>
<gene>
    <name evidence="10" type="ORF">B1H29_36085</name>
</gene>
<dbReference type="Proteomes" id="UP000189443">
    <property type="component" value="Chromosome"/>
</dbReference>
<evidence type="ECO:0000256" key="8">
    <source>
        <dbReference type="SAM" id="Phobius"/>
    </source>
</evidence>
<proteinExistence type="inferred from homology"/>
<dbReference type="InterPro" id="IPR004869">
    <property type="entry name" value="MMPL_dom"/>
</dbReference>
<keyword evidence="5 8" id="KW-1133">Transmembrane helix</keyword>
<dbReference type="InterPro" id="IPR050545">
    <property type="entry name" value="Mycobact_MmpL"/>
</dbReference>
<feature type="compositionally biased region" description="Polar residues" evidence="7">
    <location>
        <begin position="790"/>
        <end position="803"/>
    </location>
</feature>
<dbReference type="Pfam" id="PF03176">
    <property type="entry name" value="MMPL"/>
    <property type="match status" value="2"/>
</dbReference>
<dbReference type="SUPFAM" id="SSF82866">
    <property type="entry name" value="Multidrug efflux transporter AcrB transmembrane domain"/>
    <property type="match status" value="2"/>
</dbReference>
<dbReference type="RefSeq" id="WP_055420003.1">
    <property type="nucleotide sequence ID" value="NZ_CP019724.1"/>
</dbReference>
<keyword evidence="4 8" id="KW-0812">Transmembrane</keyword>
<keyword evidence="3" id="KW-1003">Cell membrane</keyword>
<reference evidence="10 11" key="1">
    <citation type="submission" date="2017-02" db="EMBL/GenBank/DDBJ databases">
        <title>Streptomyces pactum ACT12 Genome sequencing and assembly.</title>
        <authorList>
            <person name="Xue Q."/>
            <person name="Yan X."/>
            <person name="Jia L."/>
            <person name="Yan H."/>
        </authorList>
    </citation>
    <scope>NUCLEOTIDE SEQUENCE [LARGE SCALE GENOMIC DNA]</scope>
    <source>
        <strain evidence="10 11">ACT12</strain>
    </source>
</reference>
<evidence type="ECO:0000259" key="9">
    <source>
        <dbReference type="Pfam" id="PF03176"/>
    </source>
</evidence>